<dbReference type="CDD" id="cd09737">
    <property type="entry name" value="Csy3_I-F"/>
    <property type="match status" value="1"/>
</dbReference>
<dbReference type="NCBIfam" id="TIGR02566">
    <property type="entry name" value="cas_Csy3"/>
    <property type="match status" value="1"/>
</dbReference>
<comment type="caution">
    <text evidence="1">The sequence shown here is derived from an EMBL/GenBank/DDBJ whole genome shotgun (WGS) entry which is preliminary data.</text>
</comment>
<accession>A0A2I1RKA8</accession>
<dbReference type="RefSeq" id="WP_101963923.1">
    <property type="nucleotide sequence ID" value="NZ_CALTVS010000094.1"/>
</dbReference>
<evidence type="ECO:0000313" key="2">
    <source>
        <dbReference type="Proteomes" id="UP000234914"/>
    </source>
</evidence>
<name>A0A2I1RKA8_FAUOS</name>
<dbReference type="AlphaFoldDB" id="A0A2I1RKA8"/>
<dbReference type="InterPro" id="IPR013399">
    <property type="entry name" value="CRISPR-assoc_prot_Csy3"/>
</dbReference>
<proteinExistence type="predicted"/>
<dbReference type="Pfam" id="PF09615">
    <property type="entry name" value="Cas_Csy3"/>
    <property type="match status" value="1"/>
</dbReference>
<protein>
    <submittedName>
        <fullName evidence="1">Type I-F CRISPR-associated protein Csy3</fullName>
    </submittedName>
</protein>
<organism evidence="1 2">
    <name type="scientific">Faucicola osloensis</name>
    <name type="common">Moraxella osloensis</name>
    <dbReference type="NCBI Taxonomy" id="34062"/>
    <lineage>
        <taxon>Bacteria</taxon>
        <taxon>Pseudomonadati</taxon>
        <taxon>Pseudomonadota</taxon>
        <taxon>Gammaproteobacteria</taxon>
        <taxon>Moraxellales</taxon>
        <taxon>Moraxellaceae</taxon>
        <taxon>Faucicola</taxon>
    </lineage>
</organism>
<evidence type="ECO:0000313" key="1">
    <source>
        <dbReference type="EMBL" id="PKZ69546.1"/>
    </source>
</evidence>
<dbReference type="Proteomes" id="UP000234914">
    <property type="component" value="Unassembled WGS sequence"/>
</dbReference>
<gene>
    <name evidence="1" type="primary">csy3</name>
    <name evidence="1" type="ORF">CYJ96_03390</name>
</gene>
<reference evidence="1 2" key="1">
    <citation type="submission" date="2017-12" db="EMBL/GenBank/DDBJ databases">
        <title>Phylogenetic diversity of female urinary microbiome.</title>
        <authorList>
            <person name="Thomas-White K."/>
            <person name="Wolfe A.J."/>
        </authorList>
    </citation>
    <scope>NUCLEOTIDE SEQUENCE [LARGE SCALE GENOMIC DNA]</scope>
    <source>
        <strain evidence="1 2">UMB0416</strain>
    </source>
</reference>
<dbReference type="EMBL" id="PKJS01000003">
    <property type="protein sequence ID" value="PKZ69546.1"/>
    <property type="molecule type" value="Genomic_DNA"/>
</dbReference>
<sequence>MAKTALKTASVLAFERNLDVSDAFFWQMDSQNTDKQNDNEKTANAKTIVTVQEKSVRGTISNRLKNAITNDPAKLDAETEKANLQRVDASSLDEDKDTLVVNFSCKVLPFDGKPNVCNDQDYQQKLLEVVAGYKAQYGMSELAKRYAVNIANARFLWRNRVGAESVSVTVKHGNQSVTFHNARELSLRDFNQTSPELTKLAQWIETGLNGDAFVILYVETKAVVGYGQEVYPSQELILDTGSKKSKVLYRVGDVTKNHAGMHSQKVSNAIRTIDDWYPDAEFPIAVEPYGAVTTLGTAFRQPKQKQDFYSLFDGWVLKDEVPTSEQQHYVMAVLVRGGVFGESGKES</sequence>